<evidence type="ECO:0000259" key="2">
    <source>
        <dbReference type="PROSITE" id="PS50106"/>
    </source>
</evidence>
<dbReference type="AlphaFoldDB" id="A0A3S0ZTC1"/>
<dbReference type="SUPFAM" id="SSF50156">
    <property type="entry name" value="PDZ domain-like"/>
    <property type="match status" value="1"/>
</dbReference>
<comment type="caution">
    <text evidence="3">The sequence shown here is derived from an EMBL/GenBank/DDBJ whole genome shotgun (WGS) entry which is preliminary data.</text>
</comment>
<feature type="non-terminal residue" evidence="3">
    <location>
        <position position="215"/>
    </location>
</feature>
<dbReference type="STRING" id="188477.A0A3S0ZTC1"/>
<proteinExistence type="predicted"/>
<dbReference type="Gene3D" id="2.30.42.10">
    <property type="match status" value="1"/>
</dbReference>
<organism evidence="3 4">
    <name type="scientific">Elysia chlorotica</name>
    <name type="common">Eastern emerald elysia</name>
    <name type="synonym">Sea slug</name>
    <dbReference type="NCBI Taxonomy" id="188477"/>
    <lineage>
        <taxon>Eukaryota</taxon>
        <taxon>Metazoa</taxon>
        <taxon>Spiralia</taxon>
        <taxon>Lophotrochozoa</taxon>
        <taxon>Mollusca</taxon>
        <taxon>Gastropoda</taxon>
        <taxon>Heterobranchia</taxon>
        <taxon>Euthyneura</taxon>
        <taxon>Panpulmonata</taxon>
        <taxon>Sacoglossa</taxon>
        <taxon>Placobranchoidea</taxon>
        <taxon>Plakobranchidae</taxon>
        <taxon>Elysia</taxon>
    </lineage>
</organism>
<dbReference type="Pfam" id="PF00595">
    <property type="entry name" value="PDZ"/>
    <property type="match status" value="1"/>
</dbReference>
<dbReference type="PROSITE" id="PS50106">
    <property type="entry name" value="PDZ"/>
    <property type="match status" value="1"/>
</dbReference>
<feature type="non-terminal residue" evidence="3">
    <location>
        <position position="1"/>
    </location>
</feature>
<sequence length="215" mass="23282">LPASLLDGHEGKGSVELQNVQAEIVPVKAEDLNPAPSPPVSQQPPAVAHDKREEFDQKATTSLGGAAAARLEQLRLKDSGKSSNAPDLLELEGEFGWSDRVPQRIYEKFSSEGVEGKDLKCLTFQKTSDLGVALEGGRGSPLEGRIVVSMVFDDGVAFRSGKIKVGDQLMMINGRQLLDLTLAEAENALHEVSTSPRDRTVELIYCESRLVNDED</sequence>
<keyword evidence="4" id="KW-1185">Reference proteome</keyword>
<dbReference type="InterPro" id="IPR036034">
    <property type="entry name" value="PDZ_sf"/>
</dbReference>
<feature type="domain" description="PDZ" evidence="2">
    <location>
        <begin position="130"/>
        <end position="191"/>
    </location>
</feature>
<gene>
    <name evidence="3" type="ORF">EGW08_006028</name>
</gene>
<evidence type="ECO:0000256" key="1">
    <source>
        <dbReference type="SAM" id="MobiDB-lite"/>
    </source>
</evidence>
<dbReference type="EMBL" id="RQTK01000146">
    <property type="protein sequence ID" value="RUS86233.1"/>
    <property type="molecule type" value="Genomic_DNA"/>
</dbReference>
<dbReference type="OrthoDB" id="6161571at2759"/>
<dbReference type="PANTHER" id="PTHR19964:SF92">
    <property type="entry name" value="PATJ HOMOLOG"/>
    <property type="match status" value="1"/>
</dbReference>
<dbReference type="SMART" id="SM00228">
    <property type="entry name" value="PDZ"/>
    <property type="match status" value="1"/>
</dbReference>
<dbReference type="PANTHER" id="PTHR19964">
    <property type="entry name" value="MULTIPLE PDZ DOMAIN PROTEIN"/>
    <property type="match status" value="1"/>
</dbReference>
<feature type="region of interest" description="Disordered" evidence="1">
    <location>
        <begin position="26"/>
        <end position="62"/>
    </location>
</feature>
<protein>
    <recommendedName>
        <fullName evidence="2">PDZ domain-containing protein</fullName>
    </recommendedName>
</protein>
<feature type="compositionally biased region" description="Basic and acidic residues" evidence="1">
    <location>
        <begin position="48"/>
        <end position="57"/>
    </location>
</feature>
<dbReference type="InterPro" id="IPR001478">
    <property type="entry name" value="PDZ"/>
</dbReference>
<dbReference type="Proteomes" id="UP000271974">
    <property type="component" value="Unassembled WGS sequence"/>
</dbReference>
<dbReference type="InterPro" id="IPR051342">
    <property type="entry name" value="PDZ_scaffold"/>
</dbReference>
<accession>A0A3S0ZTC1</accession>
<evidence type="ECO:0000313" key="4">
    <source>
        <dbReference type="Proteomes" id="UP000271974"/>
    </source>
</evidence>
<evidence type="ECO:0000313" key="3">
    <source>
        <dbReference type="EMBL" id="RUS86233.1"/>
    </source>
</evidence>
<name>A0A3S0ZTC1_ELYCH</name>
<reference evidence="3 4" key="1">
    <citation type="submission" date="2019-01" db="EMBL/GenBank/DDBJ databases">
        <title>A draft genome assembly of the solar-powered sea slug Elysia chlorotica.</title>
        <authorList>
            <person name="Cai H."/>
            <person name="Li Q."/>
            <person name="Fang X."/>
            <person name="Li J."/>
            <person name="Curtis N.E."/>
            <person name="Altenburger A."/>
            <person name="Shibata T."/>
            <person name="Feng M."/>
            <person name="Maeda T."/>
            <person name="Schwartz J.A."/>
            <person name="Shigenobu S."/>
            <person name="Lundholm N."/>
            <person name="Nishiyama T."/>
            <person name="Yang H."/>
            <person name="Hasebe M."/>
            <person name="Li S."/>
            <person name="Pierce S.K."/>
            <person name="Wang J."/>
        </authorList>
    </citation>
    <scope>NUCLEOTIDE SEQUENCE [LARGE SCALE GENOMIC DNA]</scope>
    <source>
        <strain evidence="3">EC2010</strain>
        <tissue evidence="3">Whole organism of an adult</tissue>
    </source>
</reference>